<organism evidence="2 3">
    <name type="scientific">Puccinia triticina</name>
    <dbReference type="NCBI Taxonomy" id="208348"/>
    <lineage>
        <taxon>Eukaryota</taxon>
        <taxon>Fungi</taxon>
        <taxon>Dikarya</taxon>
        <taxon>Basidiomycota</taxon>
        <taxon>Pucciniomycotina</taxon>
        <taxon>Pucciniomycetes</taxon>
        <taxon>Pucciniales</taxon>
        <taxon>Pucciniaceae</taxon>
        <taxon>Puccinia</taxon>
    </lineage>
</organism>
<evidence type="ECO:0000313" key="2">
    <source>
        <dbReference type="EMBL" id="WAQ85412.1"/>
    </source>
</evidence>
<dbReference type="EMBL" id="CP110426">
    <property type="protein sequence ID" value="WAQ85412.1"/>
    <property type="molecule type" value="Genomic_DNA"/>
</dbReference>
<dbReference type="RefSeq" id="XP_053020967.1">
    <property type="nucleotide sequence ID" value="XM_053170112.1"/>
</dbReference>
<accession>A0ABY7CN53</accession>
<keyword evidence="3" id="KW-1185">Reference proteome</keyword>
<name>A0ABY7CN53_9BASI</name>
<protein>
    <submittedName>
        <fullName evidence="2">Uncharacterized protein</fullName>
    </submittedName>
</protein>
<evidence type="ECO:0000256" key="1">
    <source>
        <dbReference type="SAM" id="MobiDB-lite"/>
    </source>
</evidence>
<sequence>MVAWFAQSESDSEDERRPIDDEMSCGGMEMWDASGRAHRGCALNSSLQAQRLLPPLQSPLHPTTTTPTTPTDYIFRDRIDTSLTIPGAYHTHIYRQQIPQELHPNKS</sequence>
<proteinExistence type="predicted"/>
<feature type="region of interest" description="Disordered" evidence="1">
    <location>
        <begin position="1"/>
        <end position="28"/>
    </location>
</feature>
<reference evidence="2" key="1">
    <citation type="submission" date="2022-10" db="EMBL/GenBank/DDBJ databases">
        <title>Puccinia triticina Genome sequencing and assembly.</title>
        <authorList>
            <person name="Li C."/>
        </authorList>
    </citation>
    <scope>NUCLEOTIDE SEQUENCE</scope>
    <source>
        <strain evidence="2">Pt15</strain>
    </source>
</reference>
<gene>
    <name evidence="2" type="ORF">PtA15_6A40</name>
</gene>
<dbReference type="Proteomes" id="UP001164743">
    <property type="component" value="Chromosome 6A"/>
</dbReference>
<evidence type="ECO:0000313" key="3">
    <source>
        <dbReference type="Proteomes" id="UP001164743"/>
    </source>
</evidence>
<dbReference type="GeneID" id="77810996"/>